<dbReference type="Gene3D" id="3.40.50.300">
    <property type="entry name" value="P-loop containing nucleotide triphosphate hydrolases"/>
    <property type="match status" value="1"/>
</dbReference>
<dbReference type="Pfam" id="PF00664">
    <property type="entry name" value="ABC_membrane"/>
    <property type="match status" value="1"/>
</dbReference>
<evidence type="ECO:0000256" key="3">
    <source>
        <dbReference type="ARBA" id="ARBA00022741"/>
    </source>
</evidence>
<keyword evidence="2 7" id="KW-0812">Transmembrane</keyword>
<dbReference type="PANTHER" id="PTHR43394:SF1">
    <property type="entry name" value="ATP-BINDING CASSETTE SUB-FAMILY B MEMBER 10, MITOCHONDRIAL"/>
    <property type="match status" value="1"/>
</dbReference>
<protein>
    <submittedName>
        <fullName evidence="10">ABC transporter ATP-binding protein</fullName>
    </submittedName>
</protein>
<evidence type="ECO:0000256" key="2">
    <source>
        <dbReference type="ARBA" id="ARBA00022692"/>
    </source>
</evidence>
<dbReference type="InterPro" id="IPR027417">
    <property type="entry name" value="P-loop_NTPase"/>
</dbReference>
<dbReference type="SMART" id="SM00382">
    <property type="entry name" value="AAA"/>
    <property type="match status" value="1"/>
</dbReference>
<dbReference type="GO" id="GO:0015421">
    <property type="term" value="F:ABC-type oligopeptide transporter activity"/>
    <property type="evidence" value="ECO:0007669"/>
    <property type="project" value="TreeGrafter"/>
</dbReference>
<dbReference type="PROSITE" id="PS50929">
    <property type="entry name" value="ABC_TM1F"/>
    <property type="match status" value="1"/>
</dbReference>
<evidence type="ECO:0000313" key="11">
    <source>
        <dbReference type="Proteomes" id="UP000276417"/>
    </source>
</evidence>
<keyword evidence="11" id="KW-1185">Reference proteome</keyword>
<dbReference type="InterPro" id="IPR039421">
    <property type="entry name" value="Type_1_exporter"/>
</dbReference>
<keyword evidence="6 7" id="KW-0472">Membrane</keyword>
<evidence type="ECO:0000256" key="5">
    <source>
        <dbReference type="ARBA" id="ARBA00022989"/>
    </source>
</evidence>
<name>A0A3G8YNH7_9DEIO</name>
<feature type="transmembrane region" description="Helical" evidence="7">
    <location>
        <begin position="241"/>
        <end position="263"/>
    </location>
</feature>
<evidence type="ECO:0000259" key="9">
    <source>
        <dbReference type="PROSITE" id="PS50929"/>
    </source>
</evidence>
<organism evidence="10 11">
    <name type="scientific">Deinococcus psychrotolerans</name>
    <dbReference type="NCBI Taxonomy" id="2489213"/>
    <lineage>
        <taxon>Bacteria</taxon>
        <taxon>Thermotogati</taxon>
        <taxon>Deinococcota</taxon>
        <taxon>Deinococci</taxon>
        <taxon>Deinococcales</taxon>
        <taxon>Deinococcaceae</taxon>
        <taxon>Deinococcus</taxon>
    </lineage>
</organism>
<dbReference type="Proteomes" id="UP000276417">
    <property type="component" value="Chromosome 2"/>
</dbReference>
<evidence type="ECO:0000256" key="6">
    <source>
        <dbReference type="ARBA" id="ARBA00023136"/>
    </source>
</evidence>
<feature type="domain" description="ABC transmembrane type-1" evidence="9">
    <location>
        <begin position="16"/>
        <end position="299"/>
    </location>
</feature>
<dbReference type="KEGG" id="dph:EHF33_14835"/>
<dbReference type="EMBL" id="CP034184">
    <property type="protein sequence ID" value="AZI44174.1"/>
    <property type="molecule type" value="Genomic_DNA"/>
</dbReference>
<dbReference type="RefSeq" id="WP_124873564.1">
    <property type="nucleotide sequence ID" value="NZ_CP034184.1"/>
</dbReference>
<keyword evidence="3" id="KW-0547">Nucleotide-binding</keyword>
<dbReference type="InterPro" id="IPR003593">
    <property type="entry name" value="AAA+_ATPase"/>
</dbReference>
<dbReference type="GO" id="GO:0005524">
    <property type="term" value="F:ATP binding"/>
    <property type="evidence" value="ECO:0007669"/>
    <property type="project" value="UniProtKB-KW"/>
</dbReference>
<comment type="subcellular location">
    <subcellularLocation>
        <location evidence="1">Cell membrane</location>
        <topology evidence="1">Multi-pass membrane protein</topology>
    </subcellularLocation>
</comment>
<dbReference type="SUPFAM" id="SSF90123">
    <property type="entry name" value="ABC transporter transmembrane region"/>
    <property type="match status" value="1"/>
</dbReference>
<dbReference type="SUPFAM" id="SSF52540">
    <property type="entry name" value="P-loop containing nucleoside triphosphate hydrolases"/>
    <property type="match status" value="1"/>
</dbReference>
<gene>
    <name evidence="10" type="ORF">EHF33_14835</name>
</gene>
<dbReference type="Pfam" id="PF00005">
    <property type="entry name" value="ABC_tran"/>
    <property type="match status" value="1"/>
</dbReference>
<dbReference type="GO" id="GO:0005886">
    <property type="term" value="C:plasma membrane"/>
    <property type="evidence" value="ECO:0007669"/>
    <property type="project" value="UniProtKB-SubCell"/>
</dbReference>
<dbReference type="InterPro" id="IPR011527">
    <property type="entry name" value="ABC1_TM_dom"/>
</dbReference>
<proteinExistence type="predicted"/>
<feature type="transmembrane region" description="Helical" evidence="7">
    <location>
        <begin position="12"/>
        <end position="31"/>
    </location>
</feature>
<keyword evidence="4 10" id="KW-0067">ATP-binding</keyword>
<evidence type="ECO:0000313" key="10">
    <source>
        <dbReference type="EMBL" id="AZI44174.1"/>
    </source>
</evidence>
<reference evidence="10 11" key="1">
    <citation type="submission" date="2018-11" db="EMBL/GenBank/DDBJ databases">
        <title>Deinococcus shelandsis sp. nov., isolated from South Shetland Islands soil of Antarctica.</title>
        <authorList>
            <person name="Tian J."/>
        </authorList>
    </citation>
    <scope>NUCLEOTIDE SEQUENCE [LARGE SCALE GENOMIC DNA]</scope>
    <source>
        <strain evidence="10 11">S14-83T</strain>
    </source>
</reference>
<dbReference type="InterPro" id="IPR036640">
    <property type="entry name" value="ABC1_TM_sf"/>
</dbReference>
<dbReference type="PANTHER" id="PTHR43394">
    <property type="entry name" value="ATP-DEPENDENT PERMEASE MDL1, MITOCHONDRIAL"/>
    <property type="match status" value="1"/>
</dbReference>
<feature type="domain" description="ABC transporter" evidence="8">
    <location>
        <begin position="339"/>
        <end position="553"/>
    </location>
</feature>
<dbReference type="GO" id="GO:0016887">
    <property type="term" value="F:ATP hydrolysis activity"/>
    <property type="evidence" value="ECO:0007669"/>
    <property type="project" value="InterPro"/>
</dbReference>
<dbReference type="InterPro" id="IPR003439">
    <property type="entry name" value="ABC_transporter-like_ATP-bd"/>
</dbReference>
<evidence type="ECO:0000259" key="8">
    <source>
        <dbReference type="PROSITE" id="PS50893"/>
    </source>
</evidence>
<sequence length="555" mass="61145">MKTLLPYLLKNRWGYLLLIILMIGQALTSALQPRFLGQAIDALNTHQAAQAKIQIAWFLALSVTSMLLALLVTHLASRQAWRAVNQLRRDQLRHFFLMHHQHQQHHHADLMETLDTDPNQLVQVFGTQFPNLIMQTATVVFLAAQLITQAPLPGLLFTGLTAALLASFSVSPKRLSRAWQDVRHNEAQVRAATFDVLNLRDALRILGTPRPASALLSRVRRVRQTLTNAHVKAISLNNLKFVLSDVLLLTGTLAIVLMLLSAYRQQAVTVGVIVMFLRSIVQMRDPVAIIAGESADLHALQASLQRISAHFAKTVGVETADADTGPTGKQEVRADAGQLDIQSLQYHLADRPLLQSINLSASPGQHILIVGPSGSGKTTLSRLIDGTLRPHSGAVLLGGQRAEHLNPWERRKQLWVASQQQPLIHDSLRENLRLYDTDVSDADIQAAIKSAELQGWMAALNVDLESVLTPERFSAGQRQIITLLSALIAARPITLLDEPSAHLTLSDQTLVNQIIRALKRRSTVIHITHTPGDQVDVDQIIDLGRSQPTALTAAR</sequence>
<evidence type="ECO:0000256" key="7">
    <source>
        <dbReference type="SAM" id="Phobius"/>
    </source>
</evidence>
<evidence type="ECO:0000256" key="4">
    <source>
        <dbReference type="ARBA" id="ARBA00022840"/>
    </source>
</evidence>
<feature type="transmembrane region" description="Helical" evidence="7">
    <location>
        <begin position="51"/>
        <end position="72"/>
    </location>
</feature>
<keyword evidence="5 7" id="KW-1133">Transmembrane helix</keyword>
<dbReference type="AlphaFoldDB" id="A0A3G8YNH7"/>
<dbReference type="PROSITE" id="PS50893">
    <property type="entry name" value="ABC_TRANSPORTER_2"/>
    <property type="match status" value="1"/>
</dbReference>
<accession>A0A3G8YNH7</accession>
<dbReference type="OrthoDB" id="151099at2"/>
<dbReference type="Gene3D" id="1.20.1560.10">
    <property type="entry name" value="ABC transporter type 1, transmembrane domain"/>
    <property type="match status" value="1"/>
</dbReference>
<evidence type="ECO:0000256" key="1">
    <source>
        <dbReference type="ARBA" id="ARBA00004651"/>
    </source>
</evidence>